<gene>
    <name evidence="2" type="ORF">ARMGADRAFT_946741</name>
</gene>
<dbReference type="InParanoid" id="A0A2H3D058"/>
<dbReference type="AlphaFoldDB" id="A0A2H3D058"/>
<dbReference type="Gene3D" id="3.30.420.10">
    <property type="entry name" value="Ribonuclease H-like superfamily/Ribonuclease H"/>
    <property type="match status" value="1"/>
</dbReference>
<dbReference type="InterPro" id="IPR036397">
    <property type="entry name" value="RNaseH_sf"/>
</dbReference>
<dbReference type="InterPro" id="IPR002156">
    <property type="entry name" value="RNaseH_domain"/>
</dbReference>
<dbReference type="STRING" id="47427.A0A2H3D058"/>
<evidence type="ECO:0000313" key="2">
    <source>
        <dbReference type="EMBL" id="PBK82407.1"/>
    </source>
</evidence>
<dbReference type="EMBL" id="KZ293718">
    <property type="protein sequence ID" value="PBK82407.1"/>
    <property type="molecule type" value="Genomic_DNA"/>
</dbReference>
<dbReference type="Proteomes" id="UP000217790">
    <property type="component" value="Unassembled WGS sequence"/>
</dbReference>
<evidence type="ECO:0000313" key="3">
    <source>
        <dbReference type="Proteomes" id="UP000217790"/>
    </source>
</evidence>
<name>A0A2H3D058_ARMGA</name>
<protein>
    <submittedName>
        <fullName evidence="2">Ribonuclease H-like protein</fullName>
    </submittedName>
</protein>
<dbReference type="OrthoDB" id="3253907at2759"/>
<dbReference type="Pfam" id="PF00075">
    <property type="entry name" value="RNase_H"/>
    <property type="match status" value="1"/>
</dbReference>
<organism evidence="2 3">
    <name type="scientific">Armillaria gallica</name>
    <name type="common">Bulbous honey fungus</name>
    <name type="synonym">Armillaria bulbosa</name>
    <dbReference type="NCBI Taxonomy" id="47427"/>
    <lineage>
        <taxon>Eukaryota</taxon>
        <taxon>Fungi</taxon>
        <taxon>Dikarya</taxon>
        <taxon>Basidiomycota</taxon>
        <taxon>Agaricomycotina</taxon>
        <taxon>Agaricomycetes</taxon>
        <taxon>Agaricomycetidae</taxon>
        <taxon>Agaricales</taxon>
        <taxon>Marasmiineae</taxon>
        <taxon>Physalacriaceae</taxon>
        <taxon>Armillaria</taxon>
    </lineage>
</organism>
<dbReference type="OMA" id="KHINDAR"/>
<proteinExistence type="predicted"/>
<dbReference type="SUPFAM" id="SSF53098">
    <property type="entry name" value="Ribonuclease H-like"/>
    <property type="match status" value="1"/>
</dbReference>
<keyword evidence="3" id="KW-1185">Reference proteome</keyword>
<evidence type="ECO:0000259" key="1">
    <source>
        <dbReference type="Pfam" id="PF00075"/>
    </source>
</evidence>
<dbReference type="GO" id="GO:0004523">
    <property type="term" value="F:RNA-DNA hybrid ribonuclease activity"/>
    <property type="evidence" value="ECO:0007669"/>
    <property type="project" value="InterPro"/>
</dbReference>
<dbReference type="GO" id="GO:0003676">
    <property type="term" value="F:nucleic acid binding"/>
    <property type="evidence" value="ECO:0007669"/>
    <property type="project" value="InterPro"/>
</dbReference>
<dbReference type="InterPro" id="IPR012337">
    <property type="entry name" value="RNaseH-like_sf"/>
</dbReference>
<feature type="domain" description="RNase H type-1" evidence="1">
    <location>
        <begin position="25"/>
        <end position="162"/>
    </location>
</feature>
<reference evidence="3" key="1">
    <citation type="journal article" date="2017" name="Nat. Ecol. Evol.">
        <title>Genome expansion and lineage-specific genetic innovations in the forest pathogenic fungi Armillaria.</title>
        <authorList>
            <person name="Sipos G."/>
            <person name="Prasanna A.N."/>
            <person name="Walter M.C."/>
            <person name="O'Connor E."/>
            <person name="Balint B."/>
            <person name="Krizsan K."/>
            <person name="Kiss B."/>
            <person name="Hess J."/>
            <person name="Varga T."/>
            <person name="Slot J."/>
            <person name="Riley R."/>
            <person name="Boka B."/>
            <person name="Rigling D."/>
            <person name="Barry K."/>
            <person name="Lee J."/>
            <person name="Mihaltcheva S."/>
            <person name="LaButti K."/>
            <person name="Lipzen A."/>
            <person name="Waldron R."/>
            <person name="Moloney N.M."/>
            <person name="Sperisen C."/>
            <person name="Kredics L."/>
            <person name="Vagvoelgyi C."/>
            <person name="Patrignani A."/>
            <person name="Fitzpatrick D."/>
            <person name="Nagy I."/>
            <person name="Doyle S."/>
            <person name="Anderson J.B."/>
            <person name="Grigoriev I.V."/>
            <person name="Gueldener U."/>
            <person name="Muensterkoetter M."/>
            <person name="Nagy L.G."/>
        </authorList>
    </citation>
    <scope>NUCLEOTIDE SEQUENCE [LARGE SCALE GENOMIC DNA]</scope>
    <source>
        <strain evidence="3">Ar21-2</strain>
    </source>
</reference>
<sequence>MGWYGLIEVWVITESTVPRKTRNNIITVHTNGVCKMNEDINAQAGSGIWINKDNIINKACRVPGLNQNTETGELYAAEYTACKIPKDIQLKIESKSKYMINAITSSLPYYKDKGWIGVKNAYEIKRTVAWLRQRGSNTLLEYVDNHINNTGNKEANQQAIKGQKETSCPKVNLRTPIQLNLQGVKLSCLTQATAYKAIRKKTITKEHKSTMINLDITQYAAKDLSRHTPTDSQIWLSIRSKDMTRTIRNFLWMMLHNAYKCGRYWDNIPNYSHRAICLKCGAEESLEHILIDCRQIPAQNIIWKLCEQLWENTGNQWPQITYGKILACGLAQFHNKNNQLLYGKNRLYRILISESAFLIWKLRCERRIAKQDDETKWHSKTEIHNRWVSSINQRLTLDCQIARTYTNKKENLNPKLVLHTWSSCLYEEEKLPDDWIRQPGVLVGIPYLKNNGSPTRSA</sequence>
<accession>A0A2H3D058</accession>